<reference evidence="2 3" key="1">
    <citation type="submission" date="2019-06" db="EMBL/GenBank/DDBJ databases">
        <title>Wine fermentation using esterase from Monascus purpureus.</title>
        <authorList>
            <person name="Geng C."/>
            <person name="Zhang Y."/>
        </authorList>
    </citation>
    <scope>NUCLEOTIDE SEQUENCE [LARGE SCALE GENOMIC DNA]</scope>
    <source>
        <strain evidence="2">HQ1</strain>
    </source>
</reference>
<dbReference type="Proteomes" id="UP000319663">
    <property type="component" value="Unassembled WGS sequence"/>
</dbReference>
<organism evidence="2 3">
    <name type="scientific">Monascus purpureus</name>
    <name type="common">Red mold</name>
    <name type="synonym">Monascus anka</name>
    <dbReference type="NCBI Taxonomy" id="5098"/>
    <lineage>
        <taxon>Eukaryota</taxon>
        <taxon>Fungi</taxon>
        <taxon>Dikarya</taxon>
        <taxon>Ascomycota</taxon>
        <taxon>Pezizomycotina</taxon>
        <taxon>Eurotiomycetes</taxon>
        <taxon>Eurotiomycetidae</taxon>
        <taxon>Eurotiales</taxon>
        <taxon>Aspergillaceae</taxon>
        <taxon>Monascus</taxon>
    </lineage>
</organism>
<feature type="region of interest" description="Disordered" evidence="1">
    <location>
        <begin position="750"/>
        <end position="851"/>
    </location>
</feature>
<gene>
    <name evidence="2" type="ORF">MPDQ_005992</name>
</gene>
<evidence type="ECO:0000256" key="1">
    <source>
        <dbReference type="SAM" id="MobiDB-lite"/>
    </source>
</evidence>
<keyword evidence="3" id="KW-1185">Reference proteome</keyword>
<feature type="compositionally biased region" description="Acidic residues" evidence="1">
    <location>
        <begin position="938"/>
        <end position="949"/>
    </location>
</feature>
<evidence type="ECO:0000313" key="2">
    <source>
        <dbReference type="EMBL" id="TQB73329.1"/>
    </source>
</evidence>
<feature type="compositionally biased region" description="Low complexity" evidence="1">
    <location>
        <begin position="164"/>
        <end position="177"/>
    </location>
</feature>
<feature type="compositionally biased region" description="Polar residues" evidence="1">
    <location>
        <begin position="198"/>
        <end position="230"/>
    </location>
</feature>
<dbReference type="AlphaFoldDB" id="A0A507QYX8"/>
<feature type="compositionally biased region" description="Polar residues" evidence="1">
    <location>
        <begin position="130"/>
        <end position="141"/>
    </location>
</feature>
<protein>
    <submittedName>
        <fullName evidence="2">Uncharacterized protein</fullName>
    </submittedName>
</protein>
<dbReference type="Pfam" id="PF20162">
    <property type="entry name" value="Etd1"/>
    <property type="match status" value="1"/>
</dbReference>
<feature type="compositionally biased region" description="Basic and acidic residues" evidence="1">
    <location>
        <begin position="701"/>
        <end position="715"/>
    </location>
</feature>
<dbReference type="GO" id="GO:1902412">
    <property type="term" value="P:regulation of mitotic cytokinesis"/>
    <property type="evidence" value="ECO:0007669"/>
    <property type="project" value="InterPro"/>
</dbReference>
<feature type="compositionally biased region" description="Polar residues" evidence="1">
    <location>
        <begin position="752"/>
        <end position="761"/>
    </location>
</feature>
<feature type="region of interest" description="Disordered" evidence="1">
    <location>
        <begin position="696"/>
        <end position="724"/>
    </location>
</feature>
<sequence length="1075" mass="117238">MEHVSTLCAASTVGVAATGFAFGRVERASKSHESRRRSFFLHHRHRSSSFATDVPDRTTTPTTLTTPDIRPRSSSRLSAIVESTFRSNTNHSENHVNDVSDSCQAARPESRREPWFNSSGPRRLRRRGYTNPTLTNSQDDPTASHFKRPSSSWLRRLSITSFQTESPVPSPTSATPSFGSNIARPPSRRREPNRLVKRSNSQHLRANPLLVNTSRSTSLHRPATSYQRPETSARCAPAHTGTREFDKNVNWRPYLASSSNESPDRWVRPRSASGLSVDDAIHRILPDPYAAPALLLATSITRKEPENDTGTSRRISTAPGDLRFHDPFGNVDTSLHAAEQPLPSEAALKNEPETVVAPTTSETEPDNPPGGKSLQISVSLSRPESVVSMTASNAGTIRKFSGSGSLRRVKGRTFASNLTLSELSNLEGATSVSQRSGRRNVTDPSIFYDPATATQHPYPAPYFSGINEPFGNPVSAPLSRASTDMTRLRGIARRSSTSDAVPLSPSQFAFYRQPDPTWSPPFRQRMKRLSIATSDPASTVISSDDTHTFTSGGEEETDFLSETAFDSVRTYATASSYSRPARGPRIETVFDENDPCGPTKERLASLEELLPHGSFSARLSGLGSQASGNNEGSIIVPSGTPRTDENLPVAQESEKISVARSVSLKSNLSEARSLVGPLPNDLNGWSSRASRAVFPLAGGRDTSDEDGHIFPKSEDSATSTAFPLQHSRARYHRQPSLNSGHKANIFDWSEQPELSGSNARPTTVHGKQGSDSRASRPPIRKAPNTLHLRSQSVPAAREPPANEPQQASAKFGTWGLGSKGASEDWDSDFEFDDSEGSLNNDNGKSNKKTGQRGMIVPKAIMERQASLYGQFGQVQELTLLVEELKRLRHQANHLNIVNGSSSELWKEADSIVRLATVNDDDDDNSPPRSPSSLTFSFDDSEEESHDVDEPEKHRSGASFPDTAPEQINSSSSASPDQRPEDPTAKGTSVLDLIYQRRTSPDSLCLDTGVSRPRKLLFDTQSLHDLVARAGTVTRALKDVIRKAEGVAPASVDEVLQPNPPFSRIFDQPQGGLLEV</sequence>
<accession>A0A507QYX8</accession>
<comment type="caution">
    <text evidence="2">The sequence shown here is derived from an EMBL/GenBank/DDBJ whole genome shotgun (WGS) entry which is preliminary data.</text>
</comment>
<feature type="region of interest" description="Disordered" evidence="1">
    <location>
        <begin position="917"/>
        <end position="988"/>
    </location>
</feature>
<evidence type="ECO:0000313" key="3">
    <source>
        <dbReference type="Proteomes" id="UP000319663"/>
    </source>
</evidence>
<feature type="compositionally biased region" description="Polar residues" evidence="1">
    <location>
        <begin position="965"/>
        <end position="975"/>
    </location>
</feature>
<feature type="region of interest" description="Disordered" evidence="1">
    <location>
        <begin position="342"/>
        <end position="376"/>
    </location>
</feature>
<dbReference type="EMBL" id="VIFY01000047">
    <property type="protein sequence ID" value="TQB73329.1"/>
    <property type="molecule type" value="Genomic_DNA"/>
</dbReference>
<feature type="compositionally biased region" description="Low complexity" evidence="1">
    <location>
        <begin position="48"/>
        <end position="68"/>
    </location>
</feature>
<dbReference type="OrthoDB" id="5346713at2759"/>
<proteinExistence type="predicted"/>
<dbReference type="InterPro" id="IPR045342">
    <property type="entry name" value="Etd1"/>
</dbReference>
<feature type="region of interest" description="Disordered" evidence="1">
    <location>
        <begin position="46"/>
        <end position="150"/>
    </location>
</feature>
<feature type="region of interest" description="Disordered" evidence="1">
    <location>
        <begin position="163"/>
        <end position="241"/>
    </location>
</feature>
<feature type="region of interest" description="Disordered" evidence="1">
    <location>
        <begin position="301"/>
        <end position="323"/>
    </location>
</feature>
<name>A0A507QYX8_MONPU</name>
<dbReference type="GO" id="GO:0005096">
    <property type="term" value="F:GTPase activator activity"/>
    <property type="evidence" value="ECO:0007669"/>
    <property type="project" value="InterPro"/>
</dbReference>
<feature type="compositionally biased region" description="Acidic residues" evidence="1">
    <location>
        <begin position="823"/>
        <end position="835"/>
    </location>
</feature>